<evidence type="ECO:0000259" key="2">
    <source>
        <dbReference type="Pfam" id="PF00085"/>
    </source>
</evidence>
<dbReference type="InterPro" id="IPR036249">
    <property type="entry name" value="Thioredoxin-like_sf"/>
</dbReference>
<evidence type="ECO:0000313" key="3">
    <source>
        <dbReference type="EMBL" id="KAK2982977.1"/>
    </source>
</evidence>
<protein>
    <recommendedName>
        <fullName evidence="2">Thioredoxin domain-containing protein</fullName>
    </recommendedName>
</protein>
<gene>
    <name evidence="3" type="ORF">RJ640_013914</name>
</gene>
<dbReference type="InterPro" id="IPR013766">
    <property type="entry name" value="Thioredoxin_domain"/>
</dbReference>
<dbReference type="Pfam" id="PF00085">
    <property type="entry name" value="Thioredoxin"/>
    <property type="match status" value="1"/>
</dbReference>
<comment type="caution">
    <text evidence="3">The sequence shown here is derived from an EMBL/GenBank/DDBJ whole genome shotgun (WGS) entry which is preliminary data.</text>
</comment>
<keyword evidence="1" id="KW-0732">Signal</keyword>
<dbReference type="EMBL" id="JAVXUO010001370">
    <property type="protein sequence ID" value="KAK2982977.1"/>
    <property type="molecule type" value="Genomic_DNA"/>
</dbReference>
<feature type="non-terminal residue" evidence="3">
    <location>
        <position position="1"/>
    </location>
</feature>
<name>A0AA88R8J7_9ASTE</name>
<accession>A0AA88R8J7</accession>
<feature type="chain" id="PRO_5041644080" description="Thioredoxin domain-containing protein" evidence="1">
    <location>
        <begin position="17"/>
        <end position="103"/>
    </location>
</feature>
<feature type="domain" description="Thioredoxin" evidence="2">
    <location>
        <begin position="28"/>
        <end position="66"/>
    </location>
</feature>
<proteinExistence type="predicted"/>
<evidence type="ECO:0000256" key="1">
    <source>
        <dbReference type="SAM" id="SignalP"/>
    </source>
</evidence>
<dbReference type="AlphaFoldDB" id="A0AA88R8J7"/>
<organism evidence="3 4">
    <name type="scientific">Escallonia rubra</name>
    <dbReference type="NCBI Taxonomy" id="112253"/>
    <lineage>
        <taxon>Eukaryota</taxon>
        <taxon>Viridiplantae</taxon>
        <taxon>Streptophyta</taxon>
        <taxon>Embryophyta</taxon>
        <taxon>Tracheophyta</taxon>
        <taxon>Spermatophyta</taxon>
        <taxon>Magnoliopsida</taxon>
        <taxon>eudicotyledons</taxon>
        <taxon>Gunneridae</taxon>
        <taxon>Pentapetalae</taxon>
        <taxon>asterids</taxon>
        <taxon>campanulids</taxon>
        <taxon>Escalloniales</taxon>
        <taxon>Escalloniaceae</taxon>
        <taxon>Escallonia</taxon>
    </lineage>
</organism>
<dbReference type="SUPFAM" id="SSF52833">
    <property type="entry name" value="Thioredoxin-like"/>
    <property type="match status" value="1"/>
</dbReference>
<dbReference type="Gene3D" id="3.40.30.10">
    <property type="entry name" value="Glutaredoxin"/>
    <property type="match status" value="1"/>
</dbReference>
<reference evidence="3" key="1">
    <citation type="submission" date="2022-12" db="EMBL/GenBank/DDBJ databases">
        <title>Draft genome assemblies for two species of Escallonia (Escalloniales).</title>
        <authorList>
            <person name="Chanderbali A."/>
            <person name="Dervinis C."/>
            <person name="Anghel I."/>
            <person name="Soltis D."/>
            <person name="Soltis P."/>
            <person name="Zapata F."/>
        </authorList>
    </citation>
    <scope>NUCLEOTIDE SEQUENCE</scope>
    <source>
        <strain evidence="3">UCBG92.1500</strain>
        <tissue evidence="3">Leaf</tissue>
    </source>
</reference>
<feature type="signal peptide" evidence="1">
    <location>
        <begin position="1"/>
        <end position="16"/>
    </location>
</feature>
<dbReference type="Proteomes" id="UP001187471">
    <property type="component" value="Unassembled WGS sequence"/>
</dbReference>
<dbReference type="CDD" id="cd02961">
    <property type="entry name" value="PDI_a_family"/>
    <property type="match status" value="1"/>
</dbReference>
<sequence>MVFVVGSLVLTGGTVMLVDEYVGKDGGGNFSEFIEGKKYVMVEFYAPWYSHFKAMAPEYTTTATKNHFIAISGRKLHWVKKLHGAHFIPYRQPAFNIHYLLHK</sequence>
<keyword evidence="4" id="KW-1185">Reference proteome</keyword>
<evidence type="ECO:0000313" key="4">
    <source>
        <dbReference type="Proteomes" id="UP001187471"/>
    </source>
</evidence>